<comment type="caution">
    <text evidence="1">The sequence shown here is derived from an EMBL/GenBank/DDBJ whole genome shotgun (WGS) entry which is preliminary data.</text>
</comment>
<dbReference type="SUPFAM" id="SSF53649">
    <property type="entry name" value="Alkaline phosphatase-like"/>
    <property type="match status" value="1"/>
</dbReference>
<proteinExistence type="predicted"/>
<dbReference type="PROSITE" id="PS51318">
    <property type="entry name" value="TAT"/>
    <property type="match status" value="1"/>
</dbReference>
<dbReference type="EMBL" id="DSOK01000222">
    <property type="protein sequence ID" value="HEN15316.1"/>
    <property type="molecule type" value="Genomic_DNA"/>
</dbReference>
<evidence type="ECO:0000313" key="1">
    <source>
        <dbReference type="EMBL" id="HEN15316.1"/>
    </source>
</evidence>
<protein>
    <submittedName>
        <fullName evidence="1">DUF1501 domain-containing protein</fullName>
    </submittedName>
</protein>
<accession>A0A7C2PA83</accession>
<dbReference type="PANTHER" id="PTHR43737">
    <property type="entry name" value="BLL7424 PROTEIN"/>
    <property type="match status" value="1"/>
</dbReference>
<dbReference type="InterPro" id="IPR006311">
    <property type="entry name" value="TAT_signal"/>
</dbReference>
<dbReference type="InterPro" id="IPR017850">
    <property type="entry name" value="Alkaline_phosphatase_core_sf"/>
</dbReference>
<organism evidence="1">
    <name type="scientific">Schlesneria paludicola</name>
    <dbReference type="NCBI Taxonomy" id="360056"/>
    <lineage>
        <taxon>Bacteria</taxon>
        <taxon>Pseudomonadati</taxon>
        <taxon>Planctomycetota</taxon>
        <taxon>Planctomycetia</taxon>
        <taxon>Planctomycetales</taxon>
        <taxon>Planctomycetaceae</taxon>
        <taxon>Schlesneria</taxon>
    </lineage>
</organism>
<dbReference type="InterPro" id="IPR010869">
    <property type="entry name" value="DUF1501"/>
</dbReference>
<reference evidence="1" key="1">
    <citation type="journal article" date="2020" name="mSystems">
        <title>Genome- and Community-Level Interaction Insights into Carbon Utilization and Element Cycling Functions of Hydrothermarchaeota in Hydrothermal Sediment.</title>
        <authorList>
            <person name="Zhou Z."/>
            <person name="Liu Y."/>
            <person name="Xu W."/>
            <person name="Pan J."/>
            <person name="Luo Z.H."/>
            <person name="Li M."/>
        </authorList>
    </citation>
    <scope>NUCLEOTIDE SEQUENCE [LARGE SCALE GENOMIC DNA]</scope>
    <source>
        <strain evidence="1">SpSt-339</strain>
    </source>
</reference>
<dbReference type="PANTHER" id="PTHR43737:SF1">
    <property type="entry name" value="DUF1501 DOMAIN-CONTAINING PROTEIN"/>
    <property type="match status" value="1"/>
</dbReference>
<dbReference type="Pfam" id="PF07394">
    <property type="entry name" value="DUF1501"/>
    <property type="match status" value="1"/>
</dbReference>
<gene>
    <name evidence="1" type="ORF">ENQ76_07595</name>
</gene>
<sequence>MFTSWHEDVRLTRRSLSRRGFLHAVSASALAAGTLSFRDVVTVRAEDLRKQGRSMILLWMQGGPSHLDTFDPKPGTENGGETKAIDTAVPGIQIAEAWSETAKVMNELAVIRSLTNKEGQHDRATYQLHTGYIPSGSVKHPALGANIAHEIAPPELDIPAVVAIGGGRGGAGFGGSSAGFLGVDYEPFTVADANRLPDNVATGVSESRYRRRLGLLGNIEQEFAQRGGEVVVDNHRRIYDKASKLVLSPKTKAFDLSEEPAALRQQYGDTGFGRGCLLARRLVEAGVTFVEVRHGNWDTHQDNFTRVPELSREVDPGFAALIRDLKDRGLLETTLVAWMGEFGRTPKINPRGGRDHYPRVFSAVLAGGGVKGGQTIGASTADGTAVDHDPVTVPDLFCSICQSLGVDPAKENMSPLGRPMKIVDGGQPVAKLFG</sequence>
<dbReference type="AlphaFoldDB" id="A0A7C2PA83"/>
<name>A0A7C2PA83_9PLAN</name>